<organism evidence="3 4">
    <name type="scientific">Byssochlamys spectabilis (strain No. 5 / NBRC 109023)</name>
    <name type="common">Paecilomyces variotii</name>
    <dbReference type="NCBI Taxonomy" id="1356009"/>
    <lineage>
        <taxon>Eukaryota</taxon>
        <taxon>Fungi</taxon>
        <taxon>Dikarya</taxon>
        <taxon>Ascomycota</taxon>
        <taxon>Pezizomycotina</taxon>
        <taxon>Eurotiomycetes</taxon>
        <taxon>Eurotiomycetidae</taxon>
        <taxon>Eurotiales</taxon>
        <taxon>Thermoascaceae</taxon>
        <taxon>Paecilomyces</taxon>
    </lineage>
</organism>
<dbReference type="InterPro" id="IPR001763">
    <property type="entry name" value="Rhodanese-like_dom"/>
</dbReference>
<feature type="signal peptide" evidence="1">
    <location>
        <begin position="1"/>
        <end position="18"/>
    </location>
</feature>
<dbReference type="GO" id="GO:0005634">
    <property type="term" value="C:nucleus"/>
    <property type="evidence" value="ECO:0007669"/>
    <property type="project" value="TreeGrafter"/>
</dbReference>
<dbReference type="Proteomes" id="UP000018001">
    <property type="component" value="Unassembled WGS sequence"/>
</dbReference>
<dbReference type="Pfam" id="PF00581">
    <property type="entry name" value="Rhodanese"/>
    <property type="match status" value="1"/>
</dbReference>
<sequence length="200" mass="22318">MKLSSCFTVLALAASVLAKGSCDADEEYCGSYLIKARGWTNNDLEAAIVNSNLGARAAADPLNVLFECIGGSRIDAIKYCHNTCRETGPRGGNDYCENHIGGHIYSSIWVPSSSLDVRMPELVRTLQDKEKVVFHCALSQQRGPSAALRYARERERTLGAEASHKQEVYVLEGGFVQWQEEYGKDKRLTEAYVEDIWREY</sequence>
<reference evidence="4" key="1">
    <citation type="journal article" date="2014" name="Genome Announc.">
        <title>Draft genome sequence of the formaldehyde-resistant fungus Byssochlamys spectabilis No. 5 (anamorph Paecilomyces variotii No. 5) (NBRC109023).</title>
        <authorList>
            <person name="Oka T."/>
            <person name="Ekino K."/>
            <person name="Fukuda K."/>
            <person name="Nomura Y."/>
        </authorList>
    </citation>
    <scope>NUCLEOTIDE SEQUENCE [LARGE SCALE GENOMIC DNA]</scope>
    <source>
        <strain evidence="4">No. 5 / NBRC 109023</strain>
    </source>
</reference>
<dbReference type="InterPro" id="IPR036873">
    <property type="entry name" value="Rhodanese-like_dom_sf"/>
</dbReference>
<dbReference type="eggNOG" id="KOG3772">
    <property type="taxonomic scope" value="Eukaryota"/>
</dbReference>
<dbReference type="PANTHER" id="PTHR10828">
    <property type="entry name" value="M-PHASE INDUCER PHOSPHATASE DUAL SPECIFICITY PHOSPHATASE CDC25"/>
    <property type="match status" value="1"/>
</dbReference>
<evidence type="ECO:0000256" key="1">
    <source>
        <dbReference type="SAM" id="SignalP"/>
    </source>
</evidence>
<proteinExistence type="predicted"/>
<feature type="chain" id="PRO_5004733283" description="Rhodanese domain-containing protein" evidence="1">
    <location>
        <begin position="19"/>
        <end position="200"/>
    </location>
</feature>
<dbReference type="FunCoup" id="V5G1U3">
    <property type="interactions" value="142"/>
</dbReference>
<comment type="caution">
    <text evidence="3">The sequence shown here is derived from an EMBL/GenBank/DDBJ whole genome shotgun (WGS) entry which is preliminary data.</text>
</comment>
<evidence type="ECO:0000313" key="3">
    <source>
        <dbReference type="EMBL" id="GAD95946.1"/>
    </source>
</evidence>
<dbReference type="GO" id="GO:0005737">
    <property type="term" value="C:cytoplasm"/>
    <property type="evidence" value="ECO:0007669"/>
    <property type="project" value="TreeGrafter"/>
</dbReference>
<name>V5G1U3_BYSSN</name>
<dbReference type="Gene3D" id="3.40.250.10">
    <property type="entry name" value="Rhodanese-like domain"/>
    <property type="match status" value="1"/>
</dbReference>
<dbReference type="EMBL" id="BAUL01000143">
    <property type="protein sequence ID" value="GAD95946.1"/>
    <property type="molecule type" value="Genomic_DNA"/>
</dbReference>
<gene>
    <name evidence="3" type="ORF">PVAR5_4594</name>
</gene>
<dbReference type="HOGENOM" id="CLU_1366065_0_0_1"/>
<dbReference type="InParanoid" id="V5G1U3"/>
<feature type="domain" description="Rhodanese" evidence="2">
    <location>
        <begin position="101"/>
        <end position="187"/>
    </location>
</feature>
<keyword evidence="4" id="KW-1185">Reference proteome</keyword>
<dbReference type="GO" id="GO:0004725">
    <property type="term" value="F:protein tyrosine phosphatase activity"/>
    <property type="evidence" value="ECO:0007669"/>
    <property type="project" value="TreeGrafter"/>
</dbReference>
<keyword evidence="1" id="KW-0732">Signal</keyword>
<dbReference type="SUPFAM" id="SSF52821">
    <property type="entry name" value="Rhodanese/Cell cycle control phosphatase"/>
    <property type="match status" value="1"/>
</dbReference>
<evidence type="ECO:0000259" key="2">
    <source>
        <dbReference type="PROSITE" id="PS50206"/>
    </source>
</evidence>
<evidence type="ECO:0000313" key="4">
    <source>
        <dbReference type="Proteomes" id="UP000018001"/>
    </source>
</evidence>
<dbReference type="OrthoDB" id="102559at2759"/>
<dbReference type="PANTHER" id="PTHR10828:SF38">
    <property type="entry name" value="ARSENICAL-RESISTANCE PROTEIN 2-RELATED"/>
    <property type="match status" value="1"/>
</dbReference>
<dbReference type="AlphaFoldDB" id="V5G1U3"/>
<protein>
    <recommendedName>
        <fullName evidence="2">Rhodanese domain-containing protein</fullName>
    </recommendedName>
</protein>
<dbReference type="PROSITE" id="PS50206">
    <property type="entry name" value="RHODANESE_3"/>
    <property type="match status" value="1"/>
</dbReference>
<accession>V5G1U3</accession>